<dbReference type="PANTHER" id="PTHR10314">
    <property type="entry name" value="CYSTATHIONINE BETA-SYNTHASE"/>
    <property type="match status" value="1"/>
</dbReference>
<dbReference type="PROSITE" id="PS00901">
    <property type="entry name" value="CYS_SYNTHASE"/>
    <property type="match status" value="1"/>
</dbReference>
<proteinExistence type="predicted"/>
<keyword evidence="2" id="KW-1133">Transmembrane helix</keyword>
<feature type="domain" description="Tryptophan synthase beta chain-like PALP" evidence="3">
    <location>
        <begin position="72"/>
        <end position="432"/>
    </location>
</feature>
<dbReference type="EMBL" id="JASNQZ010000006">
    <property type="protein sequence ID" value="KAL0956899.1"/>
    <property type="molecule type" value="Genomic_DNA"/>
</dbReference>
<dbReference type="CDD" id="cd01561">
    <property type="entry name" value="CBS_like"/>
    <property type="match status" value="1"/>
</dbReference>
<evidence type="ECO:0000259" key="3">
    <source>
        <dbReference type="Pfam" id="PF00291"/>
    </source>
</evidence>
<keyword evidence="2" id="KW-0812">Transmembrane</keyword>
<dbReference type="Pfam" id="PF00291">
    <property type="entry name" value="PALP"/>
    <property type="match status" value="1"/>
</dbReference>
<accession>A0ABR3JM57</accession>
<evidence type="ECO:0000313" key="4">
    <source>
        <dbReference type="EMBL" id="KAL0956899.1"/>
    </source>
</evidence>
<organism evidence="4 5">
    <name type="scientific">Hohenbuehelia grisea</name>
    <dbReference type="NCBI Taxonomy" id="104357"/>
    <lineage>
        <taxon>Eukaryota</taxon>
        <taxon>Fungi</taxon>
        <taxon>Dikarya</taxon>
        <taxon>Basidiomycota</taxon>
        <taxon>Agaricomycotina</taxon>
        <taxon>Agaricomycetes</taxon>
        <taxon>Agaricomycetidae</taxon>
        <taxon>Agaricales</taxon>
        <taxon>Pleurotineae</taxon>
        <taxon>Pleurotaceae</taxon>
        <taxon>Hohenbuehelia</taxon>
    </lineage>
</organism>
<evidence type="ECO:0000256" key="1">
    <source>
        <dbReference type="ARBA" id="ARBA00001933"/>
    </source>
</evidence>
<comment type="cofactor">
    <cofactor evidence="1">
        <name>pyridoxal 5'-phosphate</name>
        <dbReference type="ChEBI" id="CHEBI:597326"/>
    </cofactor>
</comment>
<keyword evidence="2" id="KW-0472">Membrane</keyword>
<protein>
    <recommendedName>
        <fullName evidence="3">Tryptophan synthase beta chain-like PALP domain-containing protein</fullName>
    </recommendedName>
</protein>
<keyword evidence="5" id="KW-1185">Reference proteome</keyword>
<sequence length="460" mass="50368">MSWISSFLNRWVKLPSPAAARHLFYGIILGFSLSLTSTSIALYIQSRRKERQLAHFDARPIELRSDDILDGVTGLIGNTPLIRINSLSDALGVEILGKAEFLNPGGSVKDRVALRMIQDAEKAGLLRPYTGSRIFEGTVGSTGISIATIARARGYEATIIMPDDVAEEKVKALHALGAEVERVRPASIVDKKQYVNLARRRATEFGRADHVDGVVDDNSSHLLESSASIVVSTQAAHVETSPDDVEGNQEILSKPRGFFADQFENKSNFYAHYDGTGPEIWRQTNGDIDAFVTGAGTGGTIAGIGQYIKSINEDVKVILVDPEGSGLYNKVKFGVMYDRKEAEGTKRRHQVDTVVEGIGINRLTNNIELAIPIIDDAFRITDAEAVSMSRYLVRHDGLFLGSSSACNLVACIKLIGTMGWQEGQKIVTILCDSGTRHYSKFWYASSPTLLRSSSDTQQER</sequence>
<evidence type="ECO:0000313" key="5">
    <source>
        <dbReference type="Proteomes" id="UP001556367"/>
    </source>
</evidence>
<dbReference type="InterPro" id="IPR001216">
    <property type="entry name" value="P-phosphate_BS"/>
</dbReference>
<reference evidence="5" key="1">
    <citation type="submission" date="2024-06" db="EMBL/GenBank/DDBJ databases">
        <title>Multi-omics analyses provide insights into the biosynthesis of the anticancer antibiotic pleurotin in Hohenbuehelia grisea.</title>
        <authorList>
            <person name="Weaver J.A."/>
            <person name="Alberti F."/>
        </authorList>
    </citation>
    <scope>NUCLEOTIDE SEQUENCE [LARGE SCALE GENOMIC DNA]</scope>
    <source>
        <strain evidence="5">T-177</strain>
    </source>
</reference>
<dbReference type="SUPFAM" id="SSF53686">
    <property type="entry name" value="Tryptophan synthase beta subunit-like PLP-dependent enzymes"/>
    <property type="match status" value="1"/>
</dbReference>
<gene>
    <name evidence="4" type="ORF">HGRIS_003005</name>
</gene>
<feature type="transmembrane region" description="Helical" evidence="2">
    <location>
        <begin position="23"/>
        <end position="44"/>
    </location>
</feature>
<comment type="caution">
    <text evidence="4">The sequence shown here is derived from an EMBL/GenBank/DDBJ whole genome shotgun (WGS) entry which is preliminary data.</text>
</comment>
<dbReference type="InterPro" id="IPR050214">
    <property type="entry name" value="Cys_Synth/Cystath_Beta-Synth"/>
</dbReference>
<dbReference type="InterPro" id="IPR001926">
    <property type="entry name" value="TrpB-like_PALP"/>
</dbReference>
<dbReference type="InterPro" id="IPR036052">
    <property type="entry name" value="TrpB-like_PALP_sf"/>
</dbReference>
<dbReference type="Proteomes" id="UP001556367">
    <property type="component" value="Unassembled WGS sequence"/>
</dbReference>
<name>A0ABR3JM57_9AGAR</name>
<dbReference type="Gene3D" id="3.40.50.1100">
    <property type="match status" value="3"/>
</dbReference>
<evidence type="ECO:0000256" key="2">
    <source>
        <dbReference type="SAM" id="Phobius"/>
    </source>
</evidence>